<proteinExistence type="predicted"/>
<sequence>MMKKIAASLAVLCSMQGCASINVDQITPNGGLVTAARNGAAFEEIPQTQIHQRDTLVVITRLKWDPQAGSAGTHAVNWTWYEGDKVVAVRDKNMRLEASPYRMYWRMPASGFDPGHYRVVVSIDKKVIDTQDYDIIQ</sequence>
<protein>
    <recommendedName>
        <fullName evidence="4">Lipoprotein</fullName>
    </recommendedName>
</protein>
<evidence type="ECO:0000256" key="1">
    <source>
        <dbReference type="SAM" id="SignalP"/>
    </source>
</evidence>
<feature type="signal peptide" evidence="1">
    <location>
        <begin position="1"/>
        <end position="19"/>
    </location>
</feature>
<evidence type="ECO:0000313" key="3">
    <source>
        <dbReference type="Proteomes" id="UP000184339"/>
    </source>
</evidence>
<dbReference type="OrthoDB" id="8779266at2"/>
<name>A0A1M7NWJ2_9BURK</name>
<dbReference type="STRING" id="551987.SAMN05192549_104207"/>
<dbReference type="AlphaFoldDB" id="A0A1M7NWJ2"/>
<reference evidence="3" key="1">
    <citation type="submission" date="2016-11" db="EMBL/GenBank/DDBJ databases">
        <authorList>
            <person name="Varghese N."/>
            <person name="Submissions S."/>
        </authorList>
    </citation>
    <scope>NUCLEOTIDE SEQUENCE [LARGE SCALE GENOMIC DNA]</scope>
    <source>
        <strain evidence="3">Sac-22</strain>
    </source>
</reference>
<organism evidence="2 3">
    <name type="scientific">Duganella sacchari</name>
    <dbReference type="NCBI Taxonomy" id="551987"/>
    <lineage>
        <taxon>Bacteria</taxon>
        <taxon>Pseudomonadati</taxon>
        <taxon>Pseudomonadota</taxon>
        <taxon>Betaproteobacteria</taxon>
        <taxon>Burkholderiales</taxon>
        <taxon>Oxalobacteraceae</taxon>
        <taxon>Telluria group</taxon>
        <taxon>Duganella</taxon>
    </lineage>
</organism>
<dbReference type="PROSITE" id="PS51257">
    <property type="entry name" value="PROKAR_LIPOPROTEIN"/>
    <property type="match status" value="1"/>
</dbReference>
<feature type="chain" id="PRO_5011958021" description="Lipoprotein" evidence="1">
    <location>
        <begin position="20"/>
        <end position="137"/>
    </location>
</feature>
<dbReference type="EMBL" id="FRCX01000004">
    <property type="protein sequence ID" value="SHN07978.1"/>
    <property type="molecule type" value="Genomic_DNA"/>
</dbReference>
<keyword evidence="1" id="KW-0732">Signal</keyword>
<dbReference type="Proteomes" id="UP000184339">
    <property type="component" value="Unassembled WGS sequence"/>
</dbReference>
<evidence type="ECO:0008006" key="4">
    <source>
        <dbReference type="Google" id="ProtNLM"/>
    </source>
</evidence>
<keyword evidence="3" id="KW-1185">Reference proteome</keyword>
<gene>
    <name evidence="2" type="ORF">SAMN05192549_104207</name>
</gene>
<evidence type="ECO:0000313" key="2">
    <source>
        <dbReference type="EMBL" id="SHN07978.1"/>
    </source>
</evidence>
<accession>A0A1M7NWJ2</accession>
<dbReference type="RefSeq" id="WP_072784052.1">
    <property type="nucleotide sequence ID" value="NZ_FRCX01000004.1"/>
</dbReference>